<dbReference type="AlphaFoldDB" id="A0A9P7C1Y0"/>
<feature type="region of interest" description="Disordered" evidence="1">
    <location>
        <begin position="19"/>
        <end position="54"/>
    </location>
</feature>
<name>A0A9P7C1Y0_9FUNG</name>
<organism evidence="2 3">
    <name type="scientific">Rhizopus delemar</name>
    <dbReference type="NCBI Taxonomy" id="936053"/>
    <lineage>
        <taxon>Eukaryota</taxon>
        <taxon>Fungi</taxon>
        <taxon>Fungi incertae sedis</taxon>
        <taxon>Mucoromycota</taxon>
        <taxon>Mucoromycotina</taxon>
        <taxon>Mucoromycetes</taxon>
        <taxon>Mucorales</taxon>
        <taxon>Mucorineae</taxon>
        <taxon>Rhizopodaceae</taxon>
        <taxon>Rhizopus</taxon>
    </lineage>
</organism>
<accession>A0A9P7C1Y0</accession>
<feature type="compositionally biased region" description="Basic and acidic residues" evidence="1">
    <location>
        <begin position="44"/>
        <end position="54"/>
    </location>
</feature>
<proteinExistence type="predicted"/>
<protein>
    <submittedName>
        <fullName evidence="2">Uncharacterized protein</fullName>
    </submittedName>
</protein>
<evidence type="ECO:0000313" key="2">
    <source>
        <dbReference type="EMBL" id="KAG1531561.1"/>
    </source>
</evidence>
<keyword evidence="3" id="KW-1185">Reference proteome</keyword>
<evidence type="ECO:0000313" key="3">
    <source>
        <dbReference type="Proteomes" id="UP000740926"/>
    </source>
</evidence>
<evidence type="ECO:0000256" key="1">
    <source>
        <dbReference type="SAM" id="MobiDB-lite"/>
    </source>
</evidence>
<feature type="region of interest" description="Disordered" evidence="1">
    <location>
        <begin position="71"/>
        <end position="105"/>
    </location>
</feature>
<dbReference type="EMBL" id="JAANIU010010741">
    <property type="protein sequence ID" value="KAG1531561.1"/>
    <property type="molecule type" value="Genomic_DNA"/>
</dbReference>
<reference evidence="2 3" key="1">
    <citation type="journal article" date="2020" name="Microb. Genom.">
        <title>Genetic diversity of clinical and environmental Mucorales isolates obtained from an investigation of mucormycosis cases among solid organ transplant recipients.</title>
        <authorList>
            <person name="Nguyen M.H."/>
            <person name="Kaul D."/>
            <person name="Muto C."/>
            <person name="Cheng S.J."/>
            <person name="Richter R.A."/>
            <person name="Bruno V.M."/>
            <person name="Liu G."/>
            <person name="Beyhan S."/>
            <person name="Sundermann A.J."/>
            <person name="Mounaud S."/>
            <person name="Pasculle A.W."/>
            <person name="Nierman W.C."/>
            <person name="Driscoll E."/>
            <person name="Cumbie R."/>
            <person name="Clancy C.J."/>
            <person name="Dupont C.L."/>
        </authorList>
    </citation>
    <scope>NUCLEOTIDE SEQUENCE [LARGE SCALE GENOMIC DNA]</scope>
    <source>
        <strain evidence="2 3">GL24</strain>
    </source>
</reference>
<gene>
    <name evidence="2" type="ORF">G6F50_016632</name>
</gene>
<feature type="compositionally biased region" description="Basic and acidic residues" evidence="1">
    <location>
        <begin position="87"/>
        <end position="99"/>
    </location>
</feature>
<sequence length="105" mass="11396">MPVIAPPRKATSIAALMPWPRRAGQHRTHCESNGGVPAEEDADQHEQHYAGDADRQVLAVEVGTCAFLDRGGDRDHAFIAGGLAQDPARRDDSEQDRENGAAQRQ</sequence>
<comment type="caution">
    <text evidence="2">The sequence shown here is derived from an EMBL/GenBank/DDBJ whole genome shotgun (WGS) entry which is preliminary data.</text>
</comment>
<dbReference type="Proteomes" id="UP000740926">
    <property type="component" value="Unassembled WGS sequence"/>
</dbReference>